<comment type="caution">
    <text evidence="3">The sequence shown here is derived from an EMBL/GenBank/DDBJ whole genome shotgun (WGS) entry which is preliminary data.</text>
</comment>
<dbReference type="Pfam" id="PF19418">
    <property type="entry name" value="DEPDC5_CTD"/>
    <property type="match status" value="1"/>
</dbReference>
<dbReference type="AlphaFoldDB" id="A0A9W9ZSI3"/>
<evidence type="ECO:0000259" key="2">
    <source>
        <dbReference type="Pfam" id="PF19418"/>
    </source>
</evidence>
<organism evidence="3 4">
    <name type="scientific">Desmophyllum pertusum</name>
    <dbReference type="NCBI Taxonomy" id="174260"/>
    <lineage>
        <taxon>Eukaryota</taxon>
        <taxon>Metazoa</taxon>
        <taxon>Cnidaria</taxon>
        <taxon>Anthozoa</taxon>
        <taxon>Hexacorallia</taxon>
        <taxon>Scleractinia</taxon>
        <taxon>Caryophylliina</taxon>
        <taxon>Caryophylliidae</taxon>
        <taxon>Desmophyllum</taxon>
    </lineage>
</organism>
<sequence>MKRKNRSHRPPRPEMEQLSSSSWGFHWMHNYMLTKRWRSAATGDSEAASKVRSELEDFCADKNGDLKTFWESCKEAVRKAVQKGKEEENKAEAKKNGQKRSELKRDDAVNCDSQDVKDTESSTIPSKNDLPVTQAETQNL</sequence>
<feature type="domain" description="DEPDC5 C-terminal" evidence="2">
    <location>
        <begin position="21"/>
        <end position="62"/>
    </location>
</feature>
<reference evidence="3" key="1">
    <citation type="submission" date="2023-01" db="EMBL/GenBank/DDBJ databases">
        <title>Genome assembly of the deep-sea coral Lophelia pertusa.</title>
        <authorList>
            <person name="Herrera S."/>
            <person name="Cordes E."/>
        </authorList>
    </citation>
    <scope>NUCLEOTIDE SEQUENCE</scope>
    <source>
        <strain evidence="3">USNM1676648</strain>
        <tissue evidence="3">Polyp</tissue>
    </source>
</reference>
<feature type="region of interest" description="Disordered" evidence="1">
    <location>
        <begin position="81"/>
        <end position="140"/>
    </location>
</feature>
<dbReference type="OrthoDB" id="39497at2759"/>
<evidence type="ECO:0000256" key="1">
    <source>
        <dbReference type="SAM" id="MobiDB-lite"/>
    </source>
</evidence>
<dbReference type="Proteomes" id="UP001163046">
    <property type="component" value="Unassembled WGS sequence"/>
</dbReference>
<protein>
    <submittedName>
        <fullName evidence="3">GATOR complex protein depdc5</fullName>
    </submittedName>
</protein>
<feature type="compositionally biased region" description="Basic and acidic residues" evidence="1">
    <location>
        <begin position="81"/>
        <end position="120"/>
    </location>
</feature>
<gene>
    <name evidence="3" type="primary">DEPDC5_2</name>
    <name evidence="3" type="ORF">OS493_004046</name>
</gene>
<evidence type="ECO:0000313" key="3">
    <source>
        <dbReference type="EMBL" id="KAJ7387082.1"/>
    </source>
</evidence>
<feature type="region of interest" description="Disordered" evidence="1">
    <location>
        <begin position="1"/>
        <end position="21"/>
    </location>
</feature>
<keyword evidence="4" id="KW-1185">Reference proteome</keyword>
<feature type="compositionally biased region" description="Basic residues" evidence="1">
    <location>
        <begin position="1"/>
        <end position="10"/>
    </location>
</feature>
<accession>A0A9W9ZSI3</accession>
<evidence type="ECO:0000313" key="4">
    <source>
        <dbReference type="Proteomes" id="UP001163046"/>
    </source>
</evidence>
<dbReference type="InterPro" id="IPR045838">
    <property type="entry name" value="DEPDC5_CTD"/>
</dbReference>
<proteinExistence type="predicted"/>
<dbReference type="EMBL" id="MU825874">
    <property type="protein sequence ID" value="KAJ7387082.1"/>
    <property type="molecule type" value="Genomic_DNA"/>
</dbReference>
<name>A0A9W9ZSI3_9CNID</name>